<dbReference type="EMBL" id="CAJPIN010028214">
    <property type="protein sequence ID" value="CAG2063689.1"/>
    <property type="molecule type" value="Genomic_DNA"/>
</dbReference>
<accession>A0ABN7P9F2</accession>
<reference evidence="1" key="1">
    <citation type="submission" date="2021-03" db="EMBL/GenBank/DDBJ databases">
        <authorList>
            <person name="Tran Van P."/>
        </authorList>
    </citation>
    <scope>NUCLEOTIDE SEQUENCE</scope>
</reference>
<proteinExistence type="predicted"/>
<organism evidence="1 2">
    <name type="scientific">Timema podura</name>
    <name type="common">Walking stick</name>
    <dbReference type="NCBI Taxonomy" id="61482"/>
    <lineage>
        <taxon>Eukaryota</taxon>
        <taxon>Metazoa</taxon>
        <taxon>Ecdysozoa</taxon>
        <taxon>Arthropoda</taxon>
        <taxon>Hexapoda</taxon>
        <taxon>Insecta</taxon>
        <taxon>Pterygota</taxon>
        <taxon>Neoptera</taxon>
        <taxon>Polyneoptera</taxon>
        <taxon>Phasmatodea</taxon>
        <taxon>Timematodea</taxon>
        <taxon>Timematoidea</taxon>
        <taxon>Timematidae</taxon>
        <taxon>Timema</taxon>
    </lineage>
</organism>
<protein>
    <submittedName>
        <fullName evidence="1">Uncharacterized protein</fullName>
    </submittedName>
</protein>
<evidence type="ECO:0000313" key="1">
    <source>
        <dbReference type="EMBL" id="CAG2063689.1"/>
    </source>
</evidence>
<name>A0ABN7P9F2_TIMPD</name>
<dbReference type="Proteomes" id="UP001153148">
    <property type="component" value="Unassembled WGS sequence"/>
</dbReference>
<comment type="caution">
    <text evidence="1">The sequence shown here is derived from an EMBL/GenBank/DDBJ whole genome shotgun (WGS) entry which is preliminary data.</text>
</comment>
<evidence type="ECO:0000313" key="2">
    <source>
        <dbReference type="Proteomes" id="UP001153148"/>
    </source>
</evidence>
<sequence>MSSSDEVDGHERRKLKKDASSNAYNVLLMLKWLTFSYFRENYNQGFGRPIKDACRTCDELSNKIKNPILNQRSKKVAVAERMVHKRRTKTFYITLQ</sequence>
<gene>
    <name evidence="1" type="ORF">TPAB3V08_LOCUS10636</name>
</gene>
<keyword evidence="2" id="KW-1185">Reference proteome</keyword>